<keyword evidence="2" id="KW-0813">Transport</keyword>
<feature type="signal peptide" evidence="4">
    <location>
        <begin position="1"/>
        <end position="22"/>
    </location>
</feature>
<dbReference type="GO" id="GO:0042956">
    <property type="term" value="P:maltodextrin transmembrane transport"/>
    <property type="evidence" value="ECO:0007669"/>
    <property type="project" value="TreeGrafter"/>
</dbReference>
<evidence type="ECO:0008006" key="7">
    <source>
        <dbReference type="Google" id="ProtNLM"/>
    </source>
</evidence>
<dbReference type="Proteomes" id="UP000186890">
    <property type="component" value="Unassembled WGS sequence"/>
</dbReference>
<dbReference type="GO" id="GO:0015768">
    <property type="term" value="P:maltose transport"/>
    <property type="evidence" value="ECO:0007669"/>
    <property type="project" value="TreeGrafter"/>
</dbReference>
<evidence type="ECO:0000313" key="5">
    <source>
        <dbReference type="EMBL" id="OLF48135.1"/>
    </source>
</evidence>
<dbReference type="AlphaFoldDB" id="A0A1Q8E8K9"/>
<evidence type="ECO:0000256" key="2">
    <source>
        <dbReference type="ARBA" id="ARBA00022448"/>
    </source>
</evidence>
<organism evidence="5 6">
    <name type="scientific">Streptococcus cuniculi</name>
    <dbReference type="NCBI Taxonomy" id="1432788"/>
    <lineage>
        <taxon>Bacteria</taxon>
        <taxon>Bacillati</taxon>
        <taxon>Bacillota</taxon>
        <taxon>Bacilli</taxon>
        <taxon>Lactobacillales</taxon>
        <taxon>Streptococcaceae</taxon>
        <taxon>Streptococcus</taxon>
    </lineage>
</organism>
<evidence type="ECO:0000313" key="6">
    <source>
        <dbReference type="Proteomes" id="UP000186890"/>
    </source>
</evidence>
<dbReference type="PROSITE" id="PS51257">
    <property type="entry name" value="PROKAR_LIPOPROTEIN"/>
    <property type="match status" value="1"/>
</dbReference>
<dbReference type="Pfam" id="PF13416">
    <property type="entry name" value="SBP_bac_8"/>
    <property type="match status" value="1"/>
</dbReference>
<protein>
    <recommendedName>
        <fullName evidence="7">ABC transporter substrate-binding protein</fullName>
    </recommendedName>
</protein>
<dbReference type="PANTHER" id="PTHR30061:SF50">
    <property type="entry name" value="MALTOSE_MALTODEXTRIN-BINDING PERIPLASMIC PROTEIN"/>
    <property type="match status" value="1"/>
</dbReference>
<dbReference type="GO" id="GO:1901982">
    <property type="term" value="F:maltose binding"/>
    <property type="evidence" value="ECO:0007669"/>
    <property type="project" value="TreeGrafter"/>
</dbReference>
<dbReference type="GO" id="GO:0055052">
    <property type="term" value="C:ATP-binding cassette (ABC) transporter complex, substrate-binding subunit-containing"/>
    <property type="evidence" value="ECO:0007669"/>
    <property type="project" value="TreeGrafter"/>
</dbReference>
<gene>
    <name evidence="5" type="ORF">BU202_03850</name>
</gene>
<dbReference type="InterPro" id="IPR006059">
    <property type="entry name" value="SBP"/>
</dbReference>
<proteinExistence type="inferred from homology"/>
<dbReference type="PANTHER" id="PTHR30061">
    <property type="entry name" value="MALTOSE-BINDING PERIPLASMIC PROTEIN"/>
    <property type="match status" value="1"/>
</dbReference>
<dbReference type="EMBL" id="MSJM01000003">
    <property type="protein sequence ID" value="OLF48135.1"/>
    <property type="molecule type" value="Genomic_DNA"/>
</dbReference>
<comment type="similarity">
    <text evidence="1">Belongs to the bacterial solute-binding protein 1 family.</text>
</comment>
<comment type="caution">
    <text evidence="5">The sequence shown here is derived from an EMBL/GenBank/DDBJ whole genome shotgun (WGS) entry which is preliminary data.</text>
</comment>
<dbReference type="OrthoDB" id="9782846at2"/>
<dbReference type="CDD" id="cd14748">
    <property type="entry name" value="PBP2_UgpB"/>
    <property type="match status" value="1"/>
</dbReference>
<evidence type="ECO:0000256" key="3">
    <source>
        <dbReference type="ARBA" id="ARBA00022729"/>
    </source>
</evidence>
<evidence type="ECO:0000256" key="4">
    <source>
        <dbReference type="SAM" id="SignalP"/>
    </source>
</evidence>
<evidence type="ECO:0000256" key="1">
    <source>
        <dbReference type="ARBA" id="ARBA00008520"/>
    </source>
</evidence>
<feature type="chain" id="PRO_5039027043" description="ABC transporter substrate-binding protein" evidence="4">
    <location>
        <begin position="23"/>
        <end position="459"/>
    </location>
</feature>
<dbReference type="RefSeq" id="WP_075104488.1">
    <property type="nucleotide sequence ID" value="NZ_MSJM01000003.1"/>
</dbReference>
<dbReference type="SUPFAM" id="SSF53850">
    <property type="entry name" value="Periplasmic binding protein-like II"/>
    <property type="match status" value="1"/>
</dbReference>
<name>A0A1Q8E8K9_9STRE</name>
<sequence length="459" mass="50363">MKKTFQMAKMGFALCASMLLVACGSSGESSKESSESTNSVTLMDEVKPVDITFWHAMKGPNADALEKIVADYNATVGKEKGVTVTPVFQDTGIASKVKMAASTDDIENAPDIIQTVGSDIPSLSALEEIVPAQEFFDSKNAGITTDDYYPHLLRTFTYKEKIMGVPMNVSTLLLYYNEDLLKKAGHTEAPATIAELAQYSTDLGKVDGVTGLNTEIARYQLANFIVSQSEKSFMGDNEGGRLQPMTEYTMGKDGTLKAFLTEWEKVVQSGSYKYLEDNPNEEFASGLNAMVLLSSARLGAINHLVGDKFQWKTAFLPKVNEKDTSGASVGGSALVMYNRGDNNKLAAAWDFIKYATSPEVQATWSQATGYIPVNKNTEKLDSMVEFYAKNPNYKVALEQMKASSPMAQEPFDLVNWEVNDIVKDTMGRFAQKQLSVDEAVEELSTKSNEALAEYIRVNE</sequence>
<reference evidence="6" key="1">
    <citation type="submission" date="2016-12" db="EMBL/GenBank/DDBJ databases">
        <authorList>
            <person name="Gulvik C.A."/>
        </authorList>
    </citation>
    <scope>NUCLEOTIDE SEQUENCE [LARGE SCALE GENOMIC DNA]</scope>
    <source>
        <strain evidence="6">NED12-00049-6B</strain>
    </source>
</reference>
<accession>A0A1Q8E8K9</accession>
<keyword evidence="6" id="KW-1185">Reference proteome</keyword>
<keyword evidence="3 4" id="KW-0732">Signal</keyword>
<dbReference type="Gene3D" id="3.40.190.10">
    <property type="entry name" value="Periplasmic binding protein-like II"/>
    <property type="match status" value="2"/>
</dbReference>